<dbReference type="PROSITE" id="PS50222">
    <property type="entry name" value="EF_HAND_2"/>
    <property type="match status" value="2"/>
</dbReference>
<evidence type="ECO:0000259" key="1">
    <source>
        <dbReference type="PROSITE" id="PS50222"/>
    </source>
</evidence>
<dbReference type="CDD" id="cd00051">
    <property type="entry name" value="EFh"/>
    <property type="match status" value="1"/>
</dbReference>
<reference evidence="2 3" key="1">
    <citation type="submission" date="2020-04" db="EMBL/GenBank/DDBJ databases">
        <title>MicrobeNet Type strains.</title>
        <authorList>
            <person name="Nicholson A.C."/>
        </authorList>
    </citation>
    <scope>NUCLEOTIDE SEQUENCE [LARGE SCALE GENOMIC DNA]</scope>
    <source>
        <strain evidence="2 3">ATCC 23612</strain>
    </source>
</reference>
<dbReference type="EMBL" id="JAAXPG010000005">
    <property type="protein sequence ID" value="NKY97445.1"/>
    <property type="molecule type" value="Genomic_DNA"/>
</dbReference>
<dbReference type="GO" id="GO:0005509">
    <property type="term" value="F:calcium ion binding"/>
    <property type="evidence" value="ECO:0007669"/>
    <property type="project" value="InterPro"/>
</dbReference>
<dbReference type="RefSeq" id="WP_061081973.1">
    <property type="nucleotide sequence ID" value="NZ_JAAXPG010000005.1"/>
</dbReference>
<protein>
    <submittedName>
        <fullName evidence="2">EF-hand domain-containing protein</fullName>
    </submittedName>
</protein>
<feature type="domain" description="EF-hand" evidence="1">
    <location>
        <begin position="135"/>
        <end position="170"/>
    </location>
</feature>
<dbReference type="Proteomes" id="UP000553209">
    <property type="component" value="Unassembled WGS sequence"/>
</dbReference>
<comment type="caution">
    <text evidence="2">The sequence shown here is derived from an EMBL/GenBank/DDBJ whole genome shotgun (WGS) entry which is preliminary data.</text>
</comment>
<name>A0A7X6MAQ1_9ACTN</name>
<feature type="domain" description="EF-hand" evidence="1">
    <location>
        <begin position="10"/>
        <end position="45"/>
    </location>
</feature>
<dbReference type="PROSITE" id="PS00018">
    <property type="entry name" value="EF_HAND_1"/>
    <property type="match status" value="2"/>
</dbReference>
<evidence type="ECO:0000313" key="2">
    <source>
        <dbReference type="EMBL" id="NKY97445.1"/>
    </source>
</evidence>
<dbReference type="SUPFAM" id="SSF47473">
    <property type="entry name" value="EF-hand"/>
    <property type="match status" value="1"/>
</dbReference>
<proteinExistence type="predicted"/>
<dbReference type="SMART" id="SM00054">
    <property type="entry name" value="EFh"/>
    <property type="match status" value="3"/>
</dbReference>
<dbReference type="InterPro" id="IPR018247">
    <property type="entry name" value="EF_Hand_1_Ca_BS"/>
</dbReference>
<dbReference type="InterPro" id="IPR002048">
    <property type="entry name" value="EF_hand_dom"/>
</dbReference>
<dbReference type="Pfam" id="PF13202">
    <property type="entry name" value="EF-hand_5"/>
    <property type="match status" value="2"/>
</dbReference>
<keyword evidence="3" id="KW-1185">Reference proteome</keyword>
<dbReference type="InterPro" id="IPR011992">
    <property type="entry name" value="EF-hand-dom_pair"/>
</dbReference>
<dbReference type="Pfam" id="PF13833">
    <property type="entry name" value="EF-hand_8"/>
    <property type="match status" value="1"/>
</dbReference>
<sequence>MHVDTVPATAVAERFGRLFDTLDTDRDGAITWDDYQRLVDRYTNGYALDLSDRRAQAVRASYQMLWLELLRHGSPAEARLDRDAFVAAMHAASEDRSRFNMTEGVAEAVFDLLDTDDGGSISEAEYVRYAEILGVSSSDALDRFKALDTDGDGFIGRAEFVLSAREYLFGEDSAAPGGFVFGVI</sequence>
<dbReference type="Gene3D" id="1.10.238.10">
    <property type="entry name" value="EF-hand"/>
    <property type="match status" value="1"/>
</dbReference>
<accession>A0A7X6MAQ1</accession>
<organism evidence="2 3">
    <name type="scientific">Nocardiopsis alborubida</name>
    <dbReference type="NCBI Taxonomy" id="146802"/>
    <lineage>
        <taxon>Bacteria</taxon>
        <taxon>Bacillati</taxon>
        <taxon>Actinomycetota</taxon>
        <taxon>Actinomycetes</taxon>
        <taxon>Streptosporangiales</taxon>
        <taxon>Nocardiopsidaceae</taxon>
        <taxon>Nocardiopsis</taxon>
    </lineage>
</organism>
<evidence type="ECO:0000313" key="3">
    <source>
        <dbReference type="Proteomes" id="UP000553209"/>
    </source>
</evidence>
<dbReference type="AlphaFoldDB" id="A0A7X6MAQ1"/>
<gene>
    <name evidence="2" type="ORF">HGB44_07130</name>
</gene>